<evidence type="ECO:0000256" key="6">
    <source>
        <dbReference type="SAM" id="Coils"/>
    </source>
</evidence>
<protein>
    <recommendedName>
        <fullName evidence="2">histidine kinase</fullName>
        <ecNumber evidence="2">2.7.13.3</ecNumber>
    </recommendedName>
</protein>
<evidence type="ECO:0000259" key="7">
    <source>
        <dbReference type="PROSITE" id="PS50109"/>
    </source>
</evidence>
<dbReference type="InterPro" id="IPR036097">
    <property type="entry name" value="HisK_dim/P_sf"/>
</dbReference>
<dbReference type="Proteomes" id="UP000478417">
    <property type="component" value="Unassembled WGS sequence"/>
</dbReference>
<dbReference type="EMBL" id="JAAGNX010000002">
    <property type="protein sequence ID" value="NDV62404.1"/>
    <property type="molecule type" value="Genomic_DNA"/>
</dbReference>
<keyword evidence="5" id="KW-0597">Phosphoprotein</keyword>
<keyword evidence="10" id="KW-1185">Reference proteome</keyword>
<dbReference type="Gene3D" id="1.10.287.130">
    <property type="match status" value="1"/>
</dbReference>
<evidence type="ECO:0000256" key="5">
    <source>
        <dbReference type="PROSITE-ProRule" id="PRU00169"/>
    </source>
</evidence>
<dbReference type="PANTHER" id="PTHR43047">
    <property type="entry name" value="TWO-COMPONENT HISTIDINE PROTEIN KINASE"/>
    <property type="match status" value="1"/>
</dbReference>
<dbReference type="Gene3D" id="3.40.50.2300">
    <property type="match status" value="1"/>
</dbReference>
<dbReference type="CDD" id="cd00082">
    <property type="entry name" value="HisKA"/>
    <property type="match status" value="1"/>
</dbReference>
<comment type="catalytic activity">
    <reaction evidence="1">
        <text>ATP + protein L-histidine = ADP + protein N-phospho-L-histidine.</text>
        <dbReference type="EC" id="2.7.13.3"/>
    </reaction>
</comment>
<feature type="modified residue" description="4-aspartylphosphate" evidence="5">
    <location>
        <position position="57"/>
    </location>
</feature>
<reference evidence="9 10" key="1">
    <citation type="submission" date="2020-02" db="EMBL/GenBank/DDBJ databases">
        <title>Albibacoteraceae fam. nov., the first described family within the subdivision 4 Verrucomicrobia.</title>
        <authorList>
            <person name="Xi F."/>
        </authorList>
    </citation>
    <scope>NUCLEOTIDE SEQUENCE [LARGE SCALE GENOMIC DNA]</scope>
    <source>
        <strain evidence="9 10">CK1056</strain>
    </source>
</reference>
<dbReference type="InterPro" id="IPR003661">
    <property type="entry name" value="HisK_dim/P_dom"/>
</dbReference>
<evidence type="ECO:0000256" key="3">
    <source>
        <dbReference type="ARBA" id="ARBA00022679"/>
    </source>
</evidence>
<keyword evidence="6" id="KW-0175">Coiled coil</keyword>
<evidence type="ECO:0000313" key="9">
    <source>
        <dbReference type="EMBL" id="NDV62404.1"/>
    </source>
</evidence>
<dbReference type="RefSeq" id="WP_163964251.1">
    <property type="nucleotide sequence ID" value="NZ_JAAGNX010000002.1"/>
</dbReference>
<dbReference type="SUPFAM" id="SSF55874">
    <property type="entry name" value="ATPase domain of HSP90 chaperone/DNA topoisomerase II/histidine kinase"/>
    <property type="match status" value="1"/>
</dbReference>
<dbReference type="InterPro" id="IPR036890">
    <property type="entry name" value="HATPase_C_sf"/>
</dbReference>
<dbReference type="SMART" id="SM00448">
    <property type="entry name" value="REC"/>
    <property type="match status" value="1"/>
</dbReference>
<accession>A0A6B2M2R0</accession>
<dbReference type="Gene3D" id="3.30.565.10">
    <property type="entry name" value="Histidine kinase-like ATPase, C-terminal domain"/>
    <property type="match status" value="1"/>
</dbReference>
<dbReference type="PROSITE" id="PS50109">
    <property type="entry name" value="HIS_KIN"/>
    <property type="match status" value="1"/>
</dbReference>
<keyword evidence="3" id="KW-0808">Transferase</keyword>
<evidence type="ECO:0000313" key="10">
    <source>
        <dbReference type="Proteomes" id="UP000478417"/>
    </source>
</evidence>
<evidence type="ECO:0000256" key="4">
    <source>
        <dbReference type="ARBA" id="ARBA00022777"/>
    </source>
</evidence>
<dbReference type="Pfam" id="PF00072">
    <property type="entry name" value="Response_reg"/>
    <property type="match status" value="1"/>
</dbReference>
<comment type="caution">
    <text evidence="9">The sequence shown here is derived from an EMBL/GenBank/DDBJ whole genome shotgun (WGS) entry which is preliminary data.</text>
</comment>
<feature type="domain" description="Histidine kinase" evidence="7">
    <location>
        <begin position="171"/>
        <end position="385"/>
    </location>
</feature>
<dbReference type="InterPro" id="IPR001789">
    <property type="entry name" value="Sig_transdc_resp-reg_receiver"/>
</dbReference>
<evidence type="ECO:0000256" key="1">
    <source>
        <dbReference type="ARBA" id="ARBA00000085"/>
    </source>
</evidence>
<gene>
    <name evidence="9" type="ORF">G0Q06_08080</name>
</gene>
<dbReference type="PROSITE" id="PS50110">
    <property type="entry name" value="RESPONSE_REGULATORY"/>
    <property type="match status" value="1"/>
</dbReference>
<dbReference type="InterPro" id="IPR005467">
    <property type="entry name" value="His_kinase_dom"/>
</dbReference>
<dbReference type="EC" id="2.7.13.3" evidence="2"/>
<feature type="coiled-coil region" evidence="6">
    <location>
        <begin position="126"/>
        <end position="153"/>
    </location>
</feature>
<sequence>MIQDSKPVILAVDDAPANLDVLIGLLNDQYKVKVATSGDNALKLATAGSPPDLILLDILMPEMDGIEVCRALKEHRHLRDVPVIFISSLEEVDDKIKAFTTGGVDYVTKPFQPEELLARVNTHLTLRKVQKQLEEHNDHLDELVRRKSKELAEAHDRLELVARTKGEFLKLISHELRTPANGILGVAEVVIKSCAESEDVIALRPYFEESRDRMISVLDDSLLLAEVDFSQKDFKTVPVPLSEILAEAFRTSSGFAREQEVETGSMPFCNADVDGDAGLFKMSLTALAMTAVVFTDPGKSVSVRCIDGATTVTLVMESSGRILDEKTIEGFFDLSSSVRSSTQAEVLGLKPVVAERVISLYGGFVQLRNNDDKGIAINITMKKSLA</sequence>
<dbReference type="SUPFAM" id="SSF52172">
    <property type="entry name" value="CheY-like"/>
    <property type="match status" value="1"/>
</dbReference>
<evidence type="ECO:0000259" key="8">
    <source>
        <dbReference type="PROSITE" id="PS50110"/>
    </source>
</evidence>
<keyword evidence="4" id="KW-0418">Kinase</keyword>
<organism evidence="9 10">
    <name type="scientific">Oceanipulchritudo coccoides</name>
    <dbReference type="NCBI Taxonomy" id="2706888"/>
    <lineage>
        <taxon>Bacteria</taxon>
        <taxon>Pseudomonadati</taxon>
        <taxon>Verrucomicrobiota</taxon>
        <taxon>Opitutia</taxon>
        <taxon>Puniceicoccales</taxon>
        <taxon>Oceanipulchritudinaceae</taxon>
        <taxon>Oceanipulchritudo</taxon>
    </lineage>
</organism>
<proteinExistence type="predicted"/>
<dbReference type="InterPro" id="IPR011006">
    <property type="entry name" value="CheY-like_superfamily"/>
</dbReference>
<name>A0A6B2M2R0_9BACT</name>
<dbReference type="SMART" id="SM00388">
    <property type="entry name" value="HisKA"/>
    <property type="match status" value="1"/>
</dbReference>
<feature type="domain" description="Response regulatory" evidence="8">
    <location>
        <begin position="8"/>
        <end position="124"/>
    </location>
</feature>
<dbReference type="GO" id="GO:0000155">
    <property type="term" value="F:phosphorelay sensor kinase activity"/>
    <property type="evidence" value="ECO:0007669"/>
    <property type="project" value="InterPro"/>
</dbReference>
<dbReference type="AlphaFoldDB" id="A0A6B2M2R0"/>
<dbReference type="SUPFAM" id="SSF47384">
    <property type="entry name" value="Homodimeric domain of signal transducing histidine kinase"/>
    <property type="match status" value="1"/>
</dbReference>
<evidence type="ECO:0000256" key="2">
    <source>
        <dbReference type="ARBA" id="ARBA00012438"/>
    </source>
</evidence>